<reference evidence="1 2" key="1">
    <citation type="submission" date="2021-06" db="EMBL/GenBank/DDBJ databases">
        <authorList>
            <person name="Sun Q."/>
            <person name="Li D."/>
        </authorList>
    </citation>
    <scope>NUCLEOTIDE SEQUENCE [LARGE SCALE GENOMIC DNA]</scope>
    <source>
        <strain evidence="1 2">MSJ-11</strain>
    </source>
</reference>
<dbReference type="InterPro" id="IPR007497">
    <property type="entry name" value="SIMPL/DUF541"/>
</dbReference>
<evidence type="ECO:0000313" key="2">
    <source>
        <dbReference type="Proteomes" id="UP000726170"/>
    </source>
</evidence>
<dbReference type="RefSeq" id="WP_216440174.1">
    <property type="nucleotide sequence ID" value="NZ_JAHLQF010000003.1"/>
</dbReference>
<name>A0ABS6EKT8_9CLOT</name>
<dbReference type="Proteomes" id="UP000726170">
    <property type="component" value="Unassembled WGS sequence"/>
</dbReference>
<proteinExistence type="predicted"/>
<dbReference type="InterPro" id="IPR052022">
    <property type="entry name" value="26kDa_periplasmic_antigen"/>
</dbReference>
<keyword evidence="2" id="KW-1185">Reference proteome</keyword>
<dbReference type="Pfam" id="PF04402">
    <property type="entry name" value="SIMPL"/>
    <property type="match status" value="1"/>
</dbReference>
<accession>A0ABS6EKT8</accession>
<dbReference type="PANTHER" id="PTHR34387:SF1">
    <property type="entry name" value="PERIPLASMIC IMMUNOGENIC PROTEIN"/>
    <property type="match status" value="1"/>
</dbReference>
<dbReference type="EMBL" id="JAHLQF010000003">
    <property type="protein sequence ID" value="MBU5485645.1"/>
    <property type="molecule type" value="Genomic_DNA"/>
</dbReference>
<protein>
    <submittedName>
        <fullName evidence="1">SIMPL domain-containing protein</fullName>
    </submittedName>
</protein>
<comment type="caution">
    <text evidence="1">The sequence shown here is derived from an EMBL/GenBank/DDBJ whole genome shotgun (WGS) entry which is preliminary data.</text>
</comment>
<evidence type="ECO:0000313" key="1">
    <source>
        <dbReference type="EMBL" id="MBU5485645.1"/>
    </source>
</evidence>
<gene>
    <name evidence="1" type="ORF">KQI86_15100</name>
</gene>
<organism evidence="1 2">
    <name type="scientific">Clostridium mobile</name>
    <dbReference type="NCBI Taxonomy" id="2841512"/>
    <lineage>
        <taxon>Bacteria</taxon>
        <taxon>Bacillati</taxon>
        <taxon>Bacillota</taxon>
        <taxon>Clostridia</taxon>
        <taxon>Eubacteriales</taxon>
        <taxon>Clostridiaceae</taxon>
        <taxon>Clostridium</taxon>
    </lineage>
</organism>
<sequence>MDNNNNYYSHSQHNFERGRMRLNGLGVLKVEPDIAIVTLGVITEDKSLEKAQRENAIRTNKVIEGLKSMGINEEDISTLSYNIEPQYDFIEGRQKFRGYKVSNILNVKVREINRVGEVVDRAVQSGANTISNIKFTAENIGSYYNKALKLAIRDVVLKAVEVSDTLKVRLNKTPVSIVEQSLGEVGESTAELKVYAASTPIIPGEINVVARVEAIFCYY</sequence>
<dbReference type="PANTHER" id="PTHR34387">
    <property type="entry name" value="SLR1258 PROTEIN"/>
    <property type="match status" value="1"/>
</dbReference>